<evidence type="ECO:0000313" key="14">
    <source>
        <dbReference type="EMBL" id="EPQ53491.1"/>
    </source>
</evidence>
<reference evidence="14 15" key="1">
    <citation type="journal article" date="2012" name="Science">
        <title>The Paleozoic origin of enzymatic lignin decomposition reconstructed from 31 fungal genomes.</title>
        <authorList>
            <person name="Floudas D."/>
            <person name="Binder M."/>
            <person name="Riley R."/>
            <person name="Barry K."/>
            <person name="Blanchette R.A."/>
            <person name="Henrissat B."/>
            <person name="Martinez A.T."/>
            <person name="Otillar R."/>
            <person name="Spatafora J.W."/>
            <person name="Yadav J.S."/>
            <person name="Aerts A."/>
            <person name="Benoit I."/>
            <person name="Boyd A."/>
            <person name="Carlson A."/>
            <person name="Copeland A."/>
            <person name="Coutinho P.M."/>
            <person name="de Vries R.P."/>
            <person name="Ferreira P."/>
            <person name="Findley K."/>
            <person name="Foster B."/>
            <person name="Gaskell J."/>
            <person name="Glotzer D."/>
            <person name="Gorecki P."/>
            <person name="Heitman J."/>
            <person name="Hesse C."/>
            <person name="Hori C."/>
            <person name="Igarashi K."/>
            <person name="Jurgens J.A."/>
            <person name="Kallen N."/>
            <person name="Kersten P."/>
            <person name="Kohler A."/>
            <person name="Kuees U."/>
            <person name="Kumar T.K.A."/>
            <person name="Kuo A."/>
            <person name="LaButti K."/>
            <person name="Larrondo L.F."/>
            <person name="Lindquist E."/>
            <person name="Ling A."/>
            <person name="Lombard V."/>
            <person name="Lucas S."/>
            <person name="Lundell T."/>
            <person name="Martin R."/>
            <person name="McLaughlin D.J."/>
            <person name="Morgenstern I."/>
            <person name="Morin E."/>
            <person name="Murat C."/>
            <person name="Nagy L.G."/>
            <person name="Nolan M."/>
            <person name="Ohm R.A."/>
            <person name="Patyshakuliyeva A."/>
            <person name="Rokas A."/>
            <person name="Ruiz-Duenas F.J."/>
            <person name="Sabat G."/>
            <person name="Salamov A."/>
            <person name="Samejima M."/>
            <person name="Schmutz J."/>
            <person name="Slot J.C."/>
            <person name="St John F."/>
            <person name="Stenlid J."/>
            <person name="Sun H."/>
            <person name="Sun S."/>
            <person name="Syed K."/>
            <person name="Tsang A."/>
            <person name="Wiebenga A."/>
            <person name="Young D."/>
            <person name="Pisabarro A."/>
            <person name="Eastwood D.C."/>
            <person name="Martin F."/>
            <person name="Cullen D."/>
            <person name="Grigoriev I.V."/>
            <person name="Hibbett D.S."/>
        </authorList>
    </citation>
    <scope>NUCLEOTIDE SEQUENCE [LARGE SCALE GENOMIC DNA]</scope>
    <source>
        <strain evidence="14 15">ATCC 11539</strain>
    </source>
</reference>
<feature type="domain" description="tRNase Z endonuclease" evidence="13">
    <location>
        <begin position="7"/>
        <end position="58"/>
    </location>
</feature>
<dbReference type="SUPFAM" id="SSF56281">
    <property type="entry name" value="Metallo-hydrolase/oxidoreductase"/>
    <property type="match status" value="2"/>
</dbReference>
<dbReference type="InterPro" id="IPR036866">
    <property type="entry name" value="RibonucZ/Hydroxyglut_hydro"/>
</dbReference>
<evidence type="ECO:0000256" key="9">
    <source>
        <dbReference type="ARBA" id="ARBA00022801"/>
    </source>
</evidence>
<dbReference type="eggNOG" id="KOG2121">
    <property type="taxonomic scope" value="Eukaryota"/>
</dbReference>
<keyword evidence="9" id="KW-0378">Hydrolase</keyword>
<comment type="catalytic activity">
    <reaction evidence="1">
        <text>Endonucleolytic cleavage of RNA, removing extra 3' nucleotides from tRNA precursor, generating 3' termini of tRNAs. A 3'-hydroxy group is left at the tRNA terminus and a 5'-phosphoryl group is left at the trailer molecule.</text>
        <dbReference type="EC" id="3.1.26.11"/>
    </reaction>
</comment>
<dbReference type="HOGENOM" id="CLU_006220_3_1_1"/>
<dbReference type="InterPro" id="IPR027794">
    <property type="entry name" value="tRNase_Z_dom"/>
</dbReference>
<dbReference type="CDD" id="cd07718">
    <property type="entry name" value="RNaseZ_ELAC1_ELAC2-C-term-like_MBL-fold"/>
    <property type="match status" value="1"/>
</dbReference>
<keyword evidence="10" id="KW-0862">Zinc</keyword>
<evidence type="ECO:0000256" key="7">
    <source>
        <dbReference type="ARBA" id="ARBA00022723"/>
    </source>
</evidence>
<keyword evidence="5" id="KW-0819">tRNA processing</keyword>
<dbReference type="GO" id="GO:1990180">
    <property type="term" value="P:mitochondrial tRNA 3'-end processing"/>
    <property type="evidence" value="ECO:0007669"/>
    <property type="project" value="TreeGrafter"/>
</dbReference>
<dbReference type="OrthoDB" id="527344at2759"/>
<dbReference type="Pfam" id="PF12706">
    <property type="entry name" value="Lactamase_B_2"/>
    <property type="match status" value="1"/>
</dbReference>
<dbReference type="Proteomes" id="UP000030669">
    <property type="component" value="Unassembled WGS sequence"/>
</dbReference>
<dbReference type="PANTHER" id="PTHR12553">
    <property type="entry name" value="ZINC PHOSPHODIESTERASE ELAC PROTEIN 2"/>
    <property type="match status" value="1"/>
</dbReference>
<organism evidence="14 15">
    <name type="scientific">Gloeophyllum trabeum (strain ATCC 11539 / FP-39264 / Madison 617)</name>
    <name type="common">Brown rot fungus</name>
    <dbReference type="NCBI Taxonomy" id="670483"/>
    <lineage>
        <taxon>Eukaryota</taxon>
        <taxon>Fungi</taxon>
        <taxon>Dikarya</taxon>
        <taxon>Basidiomycota</taxon>
        <taxon>Agaricomycotina</taxon>
        <taxon>Agaricomycetes</taxon>
        <taxon>Gloeophyllales</taxon>
        <taxon>Gloeophyllaceae</taxon>
        <taxon>Gloeophyllum</taxon>
    </lineage>
</organism>
<keyword evidence="7" id="KW-0479">Metal-binding</keyword>
<protein>
    <recommendedName>
        <fullName evidence="4">ribonuclease Z</fullName>
        <ecNumber evidence="4">3.1.26.11</ecNumber>
    </recommendedName>
</protein>
<dbReference type="GO" id="GO:0046872">
    <property type="term" value="F:metal ion binding"/>
    <property type="evidence" value="ECO:0007669"/>
    <property type="project" value="UniProtKB-KW"/>
</dbReference>
<evidence type="ECO:0000256" key="3">
    <source>
        <dbReference type="ARBA" id="ARBA00007823"/>
    </source>
</evidence>
<dbReference type="AlphaFoldDB" id="S7Q0Q4"/>
<feature type="region of interest" description="Disordered" evidence="11">
    <location>
        <begin position="138"/>
        <end position="175"/>
    </location>
</feature>
<feature type="domain" description="Metallo-beta-lactamase" evidence="12">
    <location>
        <begin position="577"/>
        <end position="809"/>
    </location>
</feature>
<feature type="region of interest" description="Disordered" evidence="11">
    <location>
        <begin position="216"/>
        <end position="245"/>
    </location>
</feature>
<dbReference type="RefSeq" id="XP_007867826.1">
    <property type="nucleotide sequence ID" value="XM_007869635.1"/>
</dbReference>
<evidence type="ECO:0000259" key="13">
    <source>
        <dbReference type="Pfam" id="PF13691"/>
    </source>
</evidence>
<evidence type="ECO:0000259" key="12">
    <source>
        <dbReference type="Pfam" id="PF12706"/>
    </source>
</evidence>
<dbReference type="OMA" id="INYICQL"/>
<dbReference type="Gene3D" id="3.60.15.10">
    <property type="entry name" value="Ribonuclease Z/Hydroxyacylglutathione hydrolase-like"/>
    <property type="match status" value="2"/>
</dbReference>
<accession>S7Q0Q4</accession>
<dbReference type="InterPro" id="IPR047151">
    <property type="entry name" value="RNZ2-like"/>
</dbReference>
<name>S7Q0Q4_GLOTA</name>
<proteinExistence type="inferred from homology"/>
<comment type="similarity">
    <text evidence="3">Belongs to the RNase Z family.</text>
</comment>
<evidence type="ECO:0000256" key="8">
    <source>
        <dbReference type="ARBA" id="ARBA00022759"/>
    </source>
</evidence>
<keyword evidence="8" id="KW-0255">Endonuclease</keyword>
<dbReference type="EC" id="3.1.26.11" evidence="4"/>
<gene>
    <name evidence="14" type="ORF">GLOTRDRAFT_78506</name>
</gene>
<sequence length="877" mass="96187">MNWSVSVLSAHTADTHPSLVVTFDSGKYIFNTGENTTRAFLQSHRGWKRSRAVVLTRVDTRRALGLPGFLMTLADASTARMTVVAPQGLMHYLASMRLYFYRNTLSLSPIEVPISRPSSSDAEAVYKDENMSIYALRLSPPSPSPVPIPTPIPSSTSAERKRKRPQTGPASLAPAIPQTFLSKISSLSNLDPERLRGPERDWWRWIVVERMFKDLGVPAPEGPKKESRAAKKQKIGTTRPAEASQEEKAAVLPGWWRRLPTFSLGSSEPIPSNGAPAEGPVLSYILVGPRVRGKFNAKRADELGLGPGPLRAKVARGETVTFTVTLPDGTKEERTVTPQDCLGASEAPAVVAILDVPSPSYIPSLVTELKSSPVLSGNDGEKYNIRLVVHLCGDDVWGNQYIQGVVRCFPASVHHLVSSKKHSPNPVTFTSAGYAQLKLNQLDPDMFPLPQFNLEPEFPLDGTAPPDLNIQPLRSNILIDIRPPRAPVHEHEADERDLFHPGIIAPAENPVLGETTAERFTRAKEIVKEKEERMKQAGRPAKPGDDVLVVPLGTSSAMTTKYRNVSGTMITIPGYGNILLDAGEGSYGQLARSYGPGEEGVEKVLRELRCIFVSHAHADHHIGLARVLAEHRQLDPPPPPLYLVANEPILLYLSEYSDLEEIGWRDGSVRTISSETLAVPSSDSRMDSIHSHYRYKLIIDVSLGSQETVESLYAALGLKKFLTVSMRHRVRCYGCVIEHLDGWSIAYSGDTMPSMDLVNAAKNATLLIHEATMADEEAEMAAVKAHSTIGQAVDIGTKMNAENILLTHFSARYPKMPPSLTEPKDSNSAQPIIAVAFDNARIRIGDMWKLNTYLSAIESSFEETPDADDETEKGDKS</sequence>
<dbReference type="KEGG" id="gtr:GLOTRDRAFT_78506"/>
<evidence type="ECO:0000256" key="11">
    <source>
        <dbReference type="SAM" id="MobiDB-lite"/>
    </source>
</evidence>
<evidence type="ECO:0000256" key="1">
    <source>
        <dbReference type="ARBA" id="ARBA00000402"/>
    </source>
</evidence>
<evidence type="ECO:0000256" key="10">
    <source>
        <dbReference type="ARBA" id="ARBA00022833"/>
    </source>
</evidence>
<evidence type="ECO:0000256" key="4">
    <source>
        <dbReference type="ARBA" id="ARBA00012477"/>
    </source>
</evidence>
<dbReference type="GO" id="GO:0005739">
    <property type="term" value="C:mitochondrion"/>
    <property type="evidence" value="ECO:0007669"/>
    <property type="project" value="TreeGrafter"/>
</dbReference>
<comment type="cofactor">
    <cofactor evidence="2">
        <name>Zn(2+)</name>
        <dbReference type="ChEBI" id="CHEBI:29105"/>
    </cofactor>
</comment>
<keyword evidence="6" id="KW-0540">Nuclease</keyword>
<dbReference type="Pfam" id="PF13691">
    <property type="entry name" value="Lactamase_B_4"/>
    <property type="match status" value="1"/>
</dbReference>
<evidence type="ECO:0000313" key="15">
    <source>
        <dbReference type="Proteomes" id="UP000030669"/>
    </source>
</evidence>
<dbReference type="InterPro" id="IPR001279">
    <property type="entry name" value="Metallo-B-lactamas"/>
</dbReference>
<dbReference type="GeneID" id="19308813"/>
<evidence type="ECO:0000256" key="2">
    <source>
        <dbReference type="ARBA" id="ARBA00001947"/>
    </source>
</evidence>
<dbReference type="PANTHER" id="PTHR12553:SF49">
    <property type="entry name" value="ZINC PHOSPHODIESTERASE ELAC PROTEIN 2"/>
    <property type="match status" value="1"/>
</dbReference>
<dbReference type="EMBL" id="KB469305">
    <property type="protein sequence ID" value="EPQ53491.1"/>
    <property type="molecule type" value="Genomic_DNA"/>
</dbReference>
<keyword evidence="15" id="KW-1185">Reference proteome</keyword>
<feature type="compositionally biased region" description="Pro residues" evidence="11">
    <location>
        <begin position="140"/>
        <end position="152"/>
    </location>
</feature>
<dbReference type="STRING" id="670483.S7Q0Q4"/>
<evidence type="ECO:0000256" key="6">
    <source>
        <dbReference type="ARBA" id="ARBA00022722"/>
    </source>
</evidence>
<dbReference type="GO" id="GO:0042781">
    <property type="term" value="F:3'-tRNA processing endoribonuclease activity"/>
    <property type="evidence" value="ECO:0007669"/>
    <property type="project" value="UniProtKB-EC"/>
</dbReference>
<evidence type="ECO:0000256" key="5">
    <source>
        <dbReference type="ARBA" id="ARBA00022694"/>
    </source>
</evidence>